<dbReference type="EMBL" id="JBHSOZ010000010">
    <property type="protein sequence ID" value="MFC5714258.1"/>
    <property type="molecule type" value="Genomic_DNA"/>
</dbReference>
<name>A0ABW0YP32_9BACI</name>
<comment type="caution">
    <text evidence="2">The sequence shown here is derived from an EMBL/GenBank/DDBJ whole genome shotgun (WGS) entry which is preliminary data.</text>
</comment>
<dbReference type="InterPro" id="IPR046350">
    <property type="entry name" value="Cystatin_sf"/>
</dbReference>
<gene>
    <name evidence="2" type="ORF">ACFPU1_16020</name>
</gene>
<sequence>MRNLVAILSVAIVVALIVVGILFYQSARSPLASLETRTIEAAQGEDGITSVEEAEIYNGEEQYRVARAINDEGEEEILFYDEEWELIDRRSAGEGVTKGQVRSMVEEAEEGVDIRSVRLGYDQNQPVYEITYRSQEGRFHYYYVTFEDASFVKRYSLQETT</sequence>
<feature type="transmembrane region" description="Helical" evidence="1">
    <location>
        <begin position="6"/>
        <end position="24"/>
    </location>
</feature>
<keyword evidence="3" id="KW-1185">Reference proteome</keyword>
<accession>A0ABW0YP32</accession>
<dbReference type="RefSeq" id="WP_054635679.1">
    <property type="nucleotide sequence ID" value="NZ_JBHSOZ010000010.1"/>
</dbReference>
<keyword evidence="1" id="KW-0472">Membrane</keyword>
<evidence type="ECO:0000313" key="3">
    <source>
        <dbReference type="Proteomes" id="UP001596142"/>
    </source>
</evidence>
<organism evidence="2 3">
    <name type="scientific">Thalassorhabdus alkalitolerans</name>
    <dbReference type="NCBI Taxonomy" id="2282697"/>
    <lineage>
        <taxon>Bacteria</taxon>
        <taxon>Bacillati</taxon>
        <taxon>Bacillota</taxon>
        <taxon>Bacilli</taxon>
        <taxon>Bacillales</taxon>
        <taxon>Bacillaceae</taxon>
        <taxon>Thalassorhabdus</taxon>
    </lineage>
</organism>
<dbReference type="Proteomes" id="UP001596142">
    <property type="component" value="Unassembled WGS sequence"/>
</dbReference>
<keyword evidence="1" id="KW-1133">Transmembrane helix</keyword>
<evidence type="ECO:0000256" key="1">
    <source>
        <dbReference type="SAM" id="Phobius"/>
    </source>
</evidence>
<dbReference type="SUPFAM" id="SSF54403">
    <property type="entry name" value="Cystatin/monellin"/>
    <property type="match status" value="1"/>
</dbReference>
<keyword evidence="1" id="KW-0812">Transmembrane</keyword>
<evidence type="ECO:0000313" key="2">
    <source>
        <dbReference type="EMBL" id="MFC5714258.1"/>
    </source>
</evidence>
<protein>
    <recommendedName>
        <fullName evidence="4">DUF5590 domain-containing protein</fullName>
    </recommendedName>
</protein>
<evidence type="ECO:0008006" key="4">
    <source>
        <dbReference type="Google" id="ProtNLM"/>
    </source>
</evidence>
<reference evidence="3" key="1">
    <citation type="journal article" date="2019" name="Int. J. Syst. Evol. Microbiol.">
        <title>The Global Catalogue of Microorganisms (GCM) 10K type strain sequencing project: providing services to taxonomists for standard genome sequencing and annotation.</title>
        <authorList>
            <consortium name="The Broad Institute Genomics Platform"/>
            <consortium name="The Broad Institute Genome Sequencing Center for Infectious Disease"/>
            <person name="Wu L."/>
            <person name="Ma J."/>
        </authorList>
    </citation>
    <scope>NUCLEOTIDE SEQUENCE [LARGE SCALE GENOMIC DNA]</scope>
    <source>
        <strain evidence="3">CECT 7184</strain>
    </source>
</reference>
<proteinExistence type="predicted"/>
<dbReference type="Gene3D" id="3.10.450.40">
    <property type="match status" value="2"/>
</dbReference>